<dbReference type="EMBL" id="JBBPBM010000007">
    <property type="protein sequence ID" value="KAK8574495.1"/>
    <property type="molecule type" value="Genomic_DNA"/>
</dbReference>
<evidence type="ECO:0000313" key="2">
    <source>
        <dbReference type="EMBL" id="KAK8574495.1"/>
    </source>
</evidence>
<reference evidence="2 3" key="1">
    <citation type="journal article" date="2024" name="G3 (Bethesda)">
        <title>Genome assembly of Hibiscus sabdariffa L. provides insights into metabolisms of medicinal natural products.</title>
        <authorList>
            <person name="Kim T."/>
        </authorList>
    </citation>
    <scope>NUCLEOTIDE SEQUENCE [LARGE SCALE GENOMIC DNA]</scope>
    <source>
        <strain evidence="2">TK-2024</strain>
        <tissue evidence="2">Old leaves</tissue>
    </source>
</reference>
<protein>
    <submittedName>
        <fullName evidence="2">Uncharacterized protein</fullName>
    </submittedName>
</protein>
<sequence>MWAADGLRVLALNIPLCSCFAQLVLDCIKVFVFENVNQSIYARAVVGHVQNTVDGDEVDRHFPASYSDVVVASSIIGVKFHYPVQIGTGLLSCKAEPTKIMQPFVDDRFEAIIFQAVVEEEPLFFPFVFGSNHGIAFSDCCVVESGWHAFGGGR</sequence>
<dbReference type="Proteomes" id="UP001472677">
    <property type="component" value="Unassembled WGS sequence"/>
</dbReference>
<name>A0ABR2F841_9ROSI</name>
<keyword evidence="1" id="KW-0732">Signal</keyword>
<accession>A0ABR2F841</accession>
<feature type="chain" id="PRO_5046539554" evidence="1">
    <location>
        <begin position="22"/>
        <end position="154"/>
    </location>
</feature>
<organism evidence="2 3">
    <name type="scientific">Hibiscus sabdariffa</name>
    <name type="common">roselle</name>
    <dbReference type="NCBI Taxonomy" id="183260"/>
    <lineage>
        <taxon>Eukaryota</taxon>
        <taxon>Viridiplantae</taxon>
        <taxon>Streptophyta</taxon>
        <taxon>Embryophyta</taxon>
        <taxon>Tracheophyta</taxon>
        <taxon>Spermatophyta</taxon>
        <taxon>Magnoliopsida</taxon>
        <taxon>eudicotyledons</taxon>
        <taxon>Gunneridae</taxon>
        <taxon>Pentapetalae</taxon>
        <taxon>rosids</taxon>
        <taxon>malvids</taxon>
        <taxon>Malvales</taxon>
        <taxon>Malvaceae</taxon>
        <taxon>Malvoideae</taxon>
        <taxon>Hibiscus</taxon>
    </lineage>
</organism>
<keyword evidence="3" id="KW-1185">Reference proteome</keyword>
<comment type="caution">
    <text evidence="2">The sequence shown here is derived from an EMBL/GenBank/DDBJ whole genome shotgun (WGS) entry which is preliminary data.</text>
</comment>
<proteinExistence type="predicted"/>
<gene>
    <name evidence="2" type="ORF">V6N12_062185</name>
</gene>
<evidence type="ECO:0000313" key="3">
    <source>
        <dbReference type="Proteomes" id="UP001472677"/>
    </source>
</evidence>
<feature type="signal peptide" evidence="1">
    <location>
        <begin position="1"/>
        <end position="21"/>
    </location>
</feature>
<evidence type="ECO:0000256" key="1">
    <source>
        <dbReference type="SAM" id="SignalP"/>
    </source>
</evidence>